<dbReference type="GO" id="GO:0005886">
    <property type="term" value="C:plasma membrane"/>
    <property type="evidence" value="ECO:0007669"/>
    <property type="project" value="UniProtKB-SubCell"/>
</dbReference>
<dbReference type="PATRIC" id="fig|1433126.3.peg.1261"/>
<evidence type="ECO:0000256" key="3">
    <source>
        <dbReference type="ARBA" id="ARBA00019077"/>
    </source>
</evidence>
<comment type="similarity">
    <text evidence="8">Belongs to the glycosyltransferase group 1 family.</text>
</comment>
<keyword evidence="8" id="KW-1003">Cell membrane</keyword>
<dbReference type="KEGG" id="rbc:BN938_1270"/>
<evidence type="ECO:0000259" key="9">
    <source>
        <dbReference type="Pfam" id="PF04413"/>
    </source>
</evidence>
<dbReference type="GO" id="GO:0009244">
    <property type="term" value="P:lipopolysaccharide core region biosynthetic process"/>
    <property type="evidence" value="ECO:0007669"/>
    <property type="project" value="UniProtKB-UniRule"/>
</dbReference>
<evidence type="ECO:0000313" key="11">
    <source>
        <dbReference type="Proteomes" id="UP000027616"/>
    </source>
</evidence>
<proteinExistence type="inferred from homology"/>
<sequence>MRLLYEISIHLFNAAVALAALFGNSKARLMIRGRRGVVARALAENEDDARTTVWVHCASLGEFEQGRPLIEKIKEQSPDVKIVLTFFSPSGYEVRKNFPKADYIYYLPSDTARNARRFVKAIKPDVAIFVKYEYWYNYLRELRGAEAKSYVVSAIFREGIYFFKPYGGFFRGMLRLIDWFFVQNQESQRLLSSIGIVDNVTITGDTRFDRVADIVAKAPQLPIVERFAAGSKVVVCGSTWMADFHLLLPLMQNHPDIKFIIAPHQIDESEIEKMIKMSGREATRYTQRSNPEATLMIIDCIGILSGVYAYGDIAYIGGGFGVGIHNILEAATWGKPVIFGPNYRKFREAVDLVTLGGAFSVADFSQLNQTFAHILDNQVQISQISKAYVEQNIGATKHILEKIL</sequence>
<dbReference type="InterPro" id="IPR039901">
    <property type="entry name" value="Kdotransferase"/>
</dbReference>
<evidence type="ECO:0000256" key="8">
    <source>
        <dbReference type="RuleBase" id="RU365103"/>
    </source>
</evidence>
<dbReference type="HOGENOM" id="CLU_036146_2_1_10"/>
<evidence type="ECO:0000256" key="7">
    <source>
        <dbReference type="PIRSR" id="PIRSR639901-1"/>
    </source>
</evidence>
<feature type="active site" description="Proton acceptor" evidence="7">
    <location>
        <position position="62"/>
    </location>
</feature>
<dbReference type="GO" id="GO:0009245">
    <property type="term" value="P:lipid A biosynthetic process"/>
    <property type="evidence" value="ECO:0007669"/>
    <property type="project" value="TreeGrafter"/>
</dbReference>
<accession>A0A060RC73</accession>
<dbReference type="Proteomes" id="UP000027616">
    <property type="component" value="Chromosome I"/>
</dbReference>
<dbReference type="OrthoDB" id="9789797at2"/>
<dbReference type="InterPro" id="IPR038107">
    <property type="entry name" value="Glycos_transf_N_sf"/>
</dbReference>
<reference evidence="10 11" key="1">
    <citation type="journal article" date="2015" name="Genome Announc.">
        <title>Complete Genome Sequence of the Novel Leech Symbiont Mucinivorans hirudinis M3T.</title>
        <authorList>
            <person name="Nelson M.C."/>
            <person name="Bomar L."/>
            <person name="Graf J."/>
        </authorList>
    </citation>
    <scope>NUCLEOTIDE SEQUENCE [LARGE SCALE GENOMIC DNA]</scope>
    <source>
        <strain evidence="11">M3</strain>
    </source>
</reference>
<dbReference type="InterPro" id="IPR007507">
    <property type="entry name" value="Glycos_transf_N"/>
</dbReference>
<dbReference type="SUPFAM" id="SSF53756">
    <property type="entry name" value="UDP-Glycosyltransferase/glycogen phosphorylase"/>
    <property type="match status" value="1"/>
</dbReference>
<dbReference type="Gene3D" id="3.40.50.11720">
    <property type="entry name" value="3-Deoxy-D-manno-octulosonic-acid transferase, N-terminal domain"/>
    <property type="match status" value="1"/>
</dbReference>
<dbReference type="eggNOG" id="COG1519">
    <property type="taxonomic scope" value="Bacteria"/>
</dbReference>
<keyword evidence="8" id="KW-0472">Membrane</keyword>
<evidence type="ECO:0000256" key="5">
    <source>
        <dbReference type="ARBA" id="ARBA00031445"/>
    </source>
</evidence>
<name>A0A060RC73_9BACT</name>
<dbReference type="EC" id="2.4.99.12" evidence="2 8"/>
<keyword evidence="8" id="KW-0448">Lipopolysaccharide biosynthesis</keyword>
<dbReference type="GO" id="GO:0043842">
    <property type="term" value="F:Kdo transferase activity"/>
    <property type="evidence" value="ECO:0007669"/>
    <property type="project" value="UniProtKB-EC"/>
</dbReference>
<dbReference type="PANTHER" id="PTHR42755:SF1">
    <property type="entry name" value="3-DEOXY-D-MANNO-OCTULOSONIC ACID TRANSFERASE, MITOCHONDRIAL-RELATED"/>
    <property type="match status" value="1"/>
</dbReference>
<keyword evidence="11" id="KW-1185">Reference proteome</keyword>
<dbReference type="EMBL" id="HG934468">
    <property type="protein sequence ID" value="CDN31363.1"/>
    <property type="molecule type" value="Genomic_DNA"/>
</dbReference>
<organism evidence="10 11">
    <name type="scientific">Mucinivorans hirudinis</name>
    <dbReference type="NCBI Taxonomy" id="1433126"/>
    <lineage>
        <taxon>Bacteria</taxon>
        <taxon>Pseudomonadati</taxon>
        <taxon>Bacteroidota</taxon>
        <taxon>Bacteroidia</taxon>
        <taxon>Bacteroidales</taxon>
        <taxon>Rikenellaceae</taxon>
        <taxon>Mucinivorans</taxon>
    </lineage>
</organism>
<feature type="domain" description="3-deoxy-D-manno-octulosonic-acid transferase N-terminal" evidence="9">
    <location>
        <begin position="40"/>
        <end position="209"/>
    </location>
</feature>
<dbReference type="UniPathway" id="UPA00958"/>
<evidence type="ECO:0000256" key="6">
    <source>
        <dbReference type="ARBA" id="ARBA00049183"/>
    </source>
</evidence>
<keyword evidence="4 8" id="KW-0808">Transferase</keyword>
<protein>
    <recommendedName>
        <fullName evidence="3 8">3-deoxy-D-manno-octulosonic acid transferase</fullName>
        <shortName evidence="8">Kdo transferase</shortName>
        <ecNumber evidence="2 8">2.4.99.12</ecNumber>
    </recommendedName>
    <alternativeName>
        <fullName evidence="5 8">Lipid IV(A) 3-deoxy-D-manno-octulosonic acid transferase</fullName>
    </alternativeName>
</protein>
<dbReference type="Gene3D" id="3.40.50.2000">
    <property type="entry name" value="Glycogen Phosphorylase B"/>
    <property type="match status" value="1"/>
</dbReference>
<comment type="catalytic activity">
    <reaction evidence="6 8">
        <text>lipid IVA (E. coli) + CMP-3-deoxy-beta-D-manno-octulosonate = alpha-Kdo-(2-&gt;6)-lipid IVA (E. coli) + CMP + H(+)</text>
        <dbReference type="Rhea" id="RHEA:28066"/>
        <dbReference type="ChEBI" id="CHEBI:15378"/>
        <dbReference type="ChEBI" id="CHEBI:58603"/>
        <dbReference type="ChEBI" id="CHEBI:60364"/>
        <dbReference type="ChEBI" id="CHEBI:60377"/>
        <dbReference type="ChEBI" id="CHEBI:85987"/>
        <dbReference type="EC" id="2.4.99.12"/>
    </reaction>
</comment>
<dbReference type="STRING" id="1433126.BN938_1270"/>
<gene>
    <name evidence="10" type="ORF">BN938_1270</name>
</gene>
<comment type="subcellular location">
    <subcellularLocation>
        <location evidence="8">Cell membrane</location>
    </subcellularLocation>
</comment>
<evidence type="ECO:0000256" key="2">
    <source>
        <dbReference type="ARBA" id="ARBA00012621"/>
    </source>
</evidence>
<comment type="pathway">
    <text evidence="1 8">Bacterial outer membrane biogenesis; LPS core biosynthesis.</text>
</comment>
<evidence type="ECO:0000256" key="4">
    <source>
        <dbReference type="ARBA" id="ARBA00022679"/>
    </source>
</evidence>
<comment type="function">
    <text evidence="8">Involved in lipopolysaccharide (LPS) biosynthesis. Catalyzes the transfer of 3-deoxy-D-manno-octulosonate (Kdo) residue(s) from CMP-Kdo to lipid IV(A), the tetraacyldisaccharide-1,4'-bisphosphate precursor of lipid A.</text>
</comment>
<evidence type="ECO:0000256" key="1">
    <source>
        <dbReference type="ARBA" id="ARBA00004713"/>
    </source>
</evidence>
<dbReference type="PANTHER" id="PTHR42755">
    <property type="entry name" value="3-DEOXY-MANNO-OCTULOSONATE CYTIDYLYLTRANSFERASE"/>
    <property type="match status" value="1"/>
</dbReference>
<dbReference type="Pfam" id="PF04413">
    <property type="entry name" value="Glycos_transf_N"/>
    <property type="match status" value="1"/>
</dbReference>
<evidence type="ECO:0000313" key="10">
    <source>
        <dbReference type="EMBL" id="CDN31363.1"/>
    </source>
</evidence>
<dbReference type="AlphaFoldDB" id="A0A060RC73"/>